<reference evidence="14 15" key="1">
    <citation type="submission" date="2016-10" db="EMBL/GenBank/DDBJ databases">
        <authorList>
            <person name="de Groot N.N."/>
        </authorList>
    </citation>
    <scope>NUCLEOTIDE SEQUENCE [LARGE SCALE GENOMIC DNA]</scope>
    <source>
        <strain evidence="14 15">DSM 6059</strain>
    </source>
</reference>
<dbReference type="Pfam" id="PF20423">
    <property type="entry name" value="AceK_regulatory"/>
    <property type="match status" value="1"/>
</dbReference>
<keyword evidence="15" id="KW-1185">Reference proteome</keyword>
<dbReference type="HAMAP" id="MF_00747">
    <property type="entry name" value="AceK"/>
    <property type="match status" value="1"/>
</dbReference>
<evidence type="ECO:0000256" key="7">
    <source>
        <dbReference type="ARBA" id="ARBA00022777"/>
    </source>
</evidence>
<feature type="domain" description="Isocitrate dehydrogenase kinase/phosphatase (AceK) kinase" evidence="12">
    <location>
        <begin position="309"/>
        <end position="564"/>
    </location>
</feature>
<dbReference type="NCBIfam" id="NF002804">
    <property type="entry name" value="PRK02946.1"/>
    <property type="match status" value="1"/>
</dbReference>
<dbReference type="GO" id="GO:0006006">
    <property type="term" value="P:glucose metabolic process"/>
    <property type="evidence" value="ECO:0007669"/>
    <property type="project" value="InterPro"/>
</dbReference>
<keyword evidence="5 11" id="KW-0808">Transferase</keyword>
<evidence type="ECO:0000256" key="8">
    <source>
        <dbReference type="ARBA" id="ARBA00022801"/>
    </source>
</evidence>
<feature type="binding site" evidence="11">
    <location>
        <begin position="314"/>
        <end position="320"/>
    </location>
    <ligand>
        <name>ATP</name>
        <dbReference type="ChEBI" id="CHEBI:30616"/>
    </ligand>
</feature>
<evidence type="ECO:0000256" key="3">
    <source>
        <dbReference type="ARBA" id="ARBA00022527"/>
    </source>
</evidence>
<comment type="catalytic activity">
    <reaction evidence="11">
        <text>L-seryl-[isocitrate dehydrogenase] + ATP = O-phospho-L-seryl-[isocitrate dehydrogenase] + ADP + H(+)</text>
        <dbReference type="Rhea" id="RHEA:43540"/>
        <dbReference type="Rhea" id="RHEA-COMP:10605"/>
        <dbReference type="Rhea" id="RHEA-COMP:10606"/>
        <dbReference type="ChEBI" id="CHEBI:15378"/>
        <dbReference type="ChEBI" id="CHEBI:29999"/>
        <dbReference type="ChEBI" id="CHEBI:30616"/>
        <dbReference type="ChEBI" id="CHEBI:83421"/>
        <dbReference type="ChEBI" id="CHEBI:456216"/>
        <dbReference type="EC" id="2.7.11.5"/>
    </reaction>
</comment>
<evidence type="ECO:0000256" key="2">
    <source>
        <dbReference type="ARBA" id="ARBA00022490"/>
    </source>
</evidence>
<dbReference type="GO" id="GO:0005737">
    <property type="term" value="C:cytoplasm"/>
    <property type="evidence" value="ECO:0007669"/>
    <property type="project" value="UniProtKB-SubCell"/>
</dbReference>
<dbReference type="EMBL" id="FOLO01000035">
    <property type="protein sequence ID" value="SFD13776.1"/>
    <property type="molecule type" value="Genomic_DNA"/>
</dbReference>
<comment type="similarity">
    <text evidence="11">Belongs to the AceK family.</text>
</comment>
<gene>
    <name evidence="11" type="primary">aceK</name>
    <name evidence="14" type="ORF">SAMN02745724_03609</name>
</gene>
<evidence type="ECO:0000256" key="6">
    <source>
        <dbReference type="ARBA" id="ARBA00022741"/>
    </source>
</evidence>
<evidence type="ECO:0000313" key="14">
    <source>
        <dbReference type="EMBL" id="SFD13776.1"/>
    </source>
</evidence>
<organism evidence="14 15">
    <name type="scientific">Pseudoalteromonas denitrificans DSM 6059</name>
    <dbReference type="NCBI Taxonomy" id="1123010"/>
    <lineage>
        <taxon>Bacteria</taxon>
        <taxon>Pseudomonadati</taxon>
        <taxon>Pseudomonadota</taxon>
        <taxon>Gammaproteobacteria</taxon>
        <taxon>Alteromonadales</taxon>
        <taxon>Pseudoalteromonadaceae</taxon>
        <taxon>Pseudoalteromonas</taxon>
    </lineage>
</organism>
<accession>A0A1I1PVB0</accession>
<dbReference type="AlphaFoldDB" id="A0A1I1PVB0"/>
<dbReference type="InterPro" id="IPR046854">
    <property type="entry name" value="AceK_regulatory"/>
</dbReference>
<dbReference type="GO" id="GO:0016208">
    <property type="term" value="F:AMP binding"/>
    <property type="evidence" value="ECO:0007669"/>
    <property type="project" value="TreeGrafter"/>
</dbReference>
<dbReference type="RefSeq" id="WP_091987694.1">
    <property type="nucleotide sequence ID" value="NZ_FOLO01000035.1"/>
</dbReference>
<evidence type="ECO:0000259" key="13">
    <source>
        <dbReference type="Pfam" id="PF20423"/>
    </source>
</evidence>
<keyword evidence="2 11" id="KW-0963">Cytoplasm</keyword>
<evidence type="ECO:0000256" key="5">
    <source>
        <dbReference type="ARBA" id="ARBA00022679"/>
    </source>
</evidence>
<dbReference type="PIRSF" id="PIRSF000719">
    <property type="entry name" value="AceK"/>
    <property type="match status" value="1"/>
</dbReference>
<dbReference type="PANTHER" id="PTHR39559">
    <property type="match status" value="1"/>
</dbReference>
<keyword evidence="7 11" id="KW-0418">Kinase</keyword>
<dbReference type="GO" id="GO:0006099">
    <property type="term" value="P:tricarboxylic acid cycle"/>
    <property type="evidence" value="ECO:0007669"/>
    <property type="project" value="UniProtKB-UniRule"/>
</dbReference>
<dbReference type="GO" id="GO:0006097">
    <property type="term" value="P:glyoxylate cycle"/>
    <property type="evidence" value="ECO:0007669"/>
    <property type="project" value="UniProtKB-UniRule"/>
</dbReference>
<keyword evidence="1 11" id="KW-0329">Glyoxylate bypass</keyword>
<dbReference type="GO" id="GO:0004721">
    <property type="term" value="F:phosphoprotein phosphatase activity"/>
    <property type="evidence" value="ECO:0007669"/>
    <property type="project" value="UniProtKB-KW"/>
</dbReference>
<dbReference type="GO" id="GO:0008772">
    <property type="term" value="F:[isocitrate dehydrogenase (NADP+)] kinase activity"/>
    <property type="evidence" value="ECO:0007669"/>
    <property type="project" value="UniProtKB-UniRule"/>
</dbReference>
<evidence type="ECO:0000256" key="10">
    <source>
        <dbReference type="ARBA" id="ARBA00022912"/>
    </source>
</evidence>
<dbReference type="PANTHER" id="PTHR39559:SF1">
    <property type="entry name" value="ISOCITRATE DEHYDROGENASE KINASE_PHOSPHATASE"/>
    <property type="match status" value="1"/>
</dbReference>
<keyword evidence="8 11" id="KW-0378">Hydrolase</keyword>
<dbReference type="STRING" id="1123010.SAMN02745724_03609"/>
<evidence type="ECO:0000256" key="11">
    <source>
        <dbReference type="HAMAP-Rule" id="MF_00747"/>
    </source>
</evidence>
<dbReference type="GO" id="GO:0005524">
    <property type="term" value="F:ATP binding"/>
    <property type="evidence" value="ECO:0007669"/>
    <property type="project" value="UniProtKB-UniRule"/>
</dbReference>
<comment type="subcellular location">
    <subcellularLocation>
        <location evidence="11">Cytoplasm</location>
    </subcellularLocation>
</comment>
<dbReference type="Proteomes" id="UP000198862">
    <property type="component" value="Unassembled WGS sequence"/>
</dbReference>
<comment type="function">
    <text evidence="11">Bifunctional enzyme which can phosphorylate or dephosphorylate isocitrate dehydrogenase (IDH) on a specific serine residue. This is a regulatory mechanism which enables bacteria to bypass the Krebs cycle via the glyoxylate shunt in response to the source of carbon. When bacteria are grown on glucose, IDH is fully active and unphosphorylated, but when grown on acetate or ethanol, the activity of IDH declines drastically concomitant with its phosphorylation.</text>
</comment>
<feature type="active site" evidence="11">
    <location>
        <position position="370"/>
    </location>
</feature>
<evidence type="ECO:0000259" key="12">
    <source>
        <dbReference type="Pfam" id="PF06315"/>
    </source>
</evidence>
<keyword evidence="10 11" id="KW-0904">Protein phosphatase</keyword>
<dbReference type="OrthoDB" id="5287793at2"/>
<keyword evidence="6 11" id="KW-0547">Nucleotide-binding</keyword>
<sequence length="572" mass="67015">MLSEFQIADLILNGFNKHFSLFQQITHKAHYAFSQANWQSVHQANSDRICFYDKRVNETILSLKKSIPDQLDKSLWLKVRATFQNYLQFHPQAELAESFYNSVFCRLFHRRYFNNDFIFVETTIKENIPVPIESEYQSYFPVIEGLKPTIKNIIEQFDFKAPFIDLSRDIKLLVNAFLKQSPDTHHRAYQMRFDILKQAFYRNKAAYIIGRVVSKSGIQPFIIPILHHKDNGLYLDALLTDSTQMRVIFGFARAYFMVDTSAPSALVQFLNQLMPNKTPAELYSAIGFHKQGKTQFYRELHSHLKNANDKFIPAPGTRGMVMMVFTLPSFPYVFKVIRDKFGEGKPFGRKTVLQRYQLVKQHDRVGRMADTIEYSNVALPIDTFCPELLQELKETVGSSLEFENDLVIIKHLYIERRMTPLNLYLQKNTDENILSVMDEYGKALKDMISVNIFPGDMLLKNFGVTDHNRVIFYDYDEVQYLTDMNFRKLPKSTGYNDYLLEDVSVSVAPQDVFPEQLTTFVTTNNKVRSALEKFHPELTDVQFWKKAQYNINQGYFTNIYPYPEKQRFMLLW</sequence>
<evidence type="ECO:0000256" key="9">
    <source>
        <dbReference type="ARBA" id="ARBA00022840"/>
    </source>
</evidence>
<evidence type="ECO:0000256" key="4">
    <source>
        <dbReference type="ARBA" id="ARBA00022532"/>
    </source>
</evidence>
<dbReference type="InterPro" id="IPR046855">
    <property type="entry name" value="AceK_kinase"/>
</dbReference>
<dbReference type="EC" id="3.1.3.-" evidence="11"/>
<proteinExistence type="inferred from homology"/>
<keyword evidence="4 11" id="KW-0816">Tricarboxylic acid cycle</keyword>
<protein>
    <recommendedName>
        <fullName evidence="11">Isocitrate dehydrogenase kinase/phosphatase</fullName>
        <shortName evidence="11">IDH kinase/phosphatase</shortName>
        <shortName evidence="11">IDHK/P</shortName>
        <ecNumber evidence="11">2.7.11.5</ecNumber>
        <ecNumber evidence="11">3.1.3.-</ecNumber>
    </recommendedName>
</protein>
<feature type="domain" description="Isocitrate dehydrogenase kinase/phosphatase (AceK) regulatory" evidence="13">
    <location>
        <begin position="8"/>
        <end position="307"/>
    </location>
</feature>
<name>A0A1I1PVB0_9GAMM</name>
<dbReference type="EC" id="2.7.11.5" evidence="11"/>
<keyword evidence="9 11" id="KW-0067">ATP-binding</keyword>
<dbReference type="InterPro" id="IPR010452">
    <property type="entry name" value="Isocitrate_DH_AceK"/>
</dbReference>
<keyword evidence="3 11" id="KW-0723">Serine/threonine-protein kinase</keyword>
<evidence type="ECO:0000313" key="15">
    <source>
        <dbReference type="Proteomes" id="UP000198862"/>
    </source>
</evidence>
<dbReference type="Pfam" id="PF06315">
    <property type="entry name" value="AceK_kinase"/>
    <property type="match status" value="1"/>
</dbReference>
<dbReference type="GO" id="GO:0004674">
    <property type="term" value="F:protein serine/threonine kinase activity"/>
    <property type="evidence" value="ECO:0007669"/>
    <property type="project" value="UniProtKB-KW"/>
</dbReference>
<evidence type="ECO:0000256" key="1">
    <source>
        <dbReference type="ARBA" id="ARBA00022435"/>
    </source>
</evidence>
<feature type="binding site" evidence="11">
    <location>
        <position position="335"/>
    </location>
    <ligand>
        <name>ATP</name>
        <dbReference type="ChEBI" id="CHEBI:30616"/>
    </ligand>
</feature>